<evidence type="ECO:0000313" key="2">
    <source>
        <dbReference type="EMBL" id="ADZ82155.1"/>
    </source>
</evidence>
<dbReference type="STRING" id="642492.Clole_0412"/>
<dbReference type="EMBL" id="CP002582">
    <property type="protein sequence ID" value="ADZ82155.1"/>
    <property type="molecule type" value="Genomic_DNA"/>
</dbReference>
<dbReference type="AlphaFoldDB" id="F2JKJ5"/>
<reference evidence="2 3" key="1">
    <citation type="journal article" date="2011" name="J. Bacteriol.">
        <title>Complete genome sequence of the cellulose-degrading bacterium Cellulosilyticum lentocellum.</title>
        <authorList>
            <consortium name="US DOE Joint Genome Institute"/>
            <person name="Miller D.A."/>
            <person name="Suen G."/>
            <person name="Bruce D."/>
            <person name="Copeland A."/>
            <person name="Cheng J.F."/>
            <person name="Detter C."/>
            <person name="Goodwin L.A."/>
            <person name="Han C.S."/>
            <person name="Hauser L.J."/>
            <person name="Land M.L."/>
            <person name="Lapidus A."/>
            <person name="Lucas S."/>
            <person name="Meincke L."/>
            <person name="Pitluck S."/>
            <person name="Tapia R."/>
            <person name="Teshima H."/>
            <person name="Woyke T."/>
            <person name="Fox B.G."/>
            <person name="Angert E.R."/>
            <person name="Currie C.R."/>
        </authorList>
    </citation>
    <scope>NUCLEOTIDE SEQUENCE [LARGE SCALE GENOMIC DNA]</scope>
    <source>
        <strain evidence="3">ATCC 49066 / DSM 5427 / NCIMB 11756 / RHM5</strain>
    </source>
</reference>
<dbReference type="InterPro" id="IPR036582">
    <property type="entry name" value="Mao_N_sf"/>
</dbReference>
<evidence type="ECO:0000313" key="3">
    <source>
        <dbReference type="Proteomes" id="UP000008467"/>
    </source>
</evidence>
<dbReference type="Gene3D" id="3.30.457.10">
    <property type="entry name" value="Copper amine oxidase-like, N-terminal domain"/>
    <property type="match status" value="1"/>
</dbReference>
<dbReference type="HOGENOM" id="CLU_085695_0_0_9"/>
<name>F2JKJ5_CELLD</name>
<sequence length="279" mass="31524">MKRKSLGKVIAILLMVVMAIPMLAATINIRVVVNGEKVVFPDAQPYMDSSKRILIPVRFVSEELGAKVDWDLANQKVTITDSSHTVVLIVGKKQITVNGKTKTLDTAASVKNSRTYVPIRFVSEALGATVEWDSKGKSVYINTNGKPIVKDKVLEYRGFSYVVEEGDEYNPKGQYGNEFVMTKAMAKIVFIREENNPLTLRLQASWEMRNGDFYKQCEELEEVLSQQVSKPCVDKIMAYVYKKTAPEAWLDKKEFSDSNYRITVLSNPNSVVELCIYEK</sequence>
<dbReference type="SUPFAM" id="SSF55383">
    <property type="entry name" value="Copper amine oxidase, domain N"/>
    <property type="match status" value="1"/>
</dbReference>
<dbReference type="RefSeq" id="WP_013655456.1">
    <property type="nucleotide sequence ID" value="NC_015275.1"/>
</dbReference>
<keyword evidence="3" id="KW-1185">Reference proteome</keyword>
<gene>
    <name evidence="2" type="ordered locus">Clole_0412</name>
</gene>
<feature type="domain" description="Copper amine oxidase-like N-terminal" evidence="1">
    <location>
        <begin position="32"/>
        <end position="141"/>
    </location>
</feature>
<accession>F2JKJ5</accession>
<dbReference type="eggNOG" id="COG4632">
    <property type="taxonomic scope" value="Bacteria"/>
</dbReference>
<evidence type="ECO:0000259" key="1">
    <source>
        <dbReference type="Pfam" id="PF07833"/>
    </source>
</evidence>
<dbReference type="InterPro" id="IPR012854">
    <property type="entry name" value="Cu_amine_oxidase-like_N"/>
</dbReference>
<proteinExistence type="predicted"/>
<dbReference type="Proteomes" id="UP000008467">
    <property type="component" value="Chromosome"/>
</dbReference>
<dbReference type="Pfam" id="PF07833">
    <property type="entry name" value="Cu_amine_oxidN1"/>
    <property type="match status" value="1"/>
</dbReference>
<protein>
    <submittedName>
        <fullName evidence="2">Copper amine oxidase-like domain-containing protein</fullName>
    </submittedName>
</protein>
<dbReference type="KEGG" id="cle:Clole_0412"/>
<organism evidence="2 3">
    <name type="scientific">Cellulosilyticum lentocellum (strain ATCC 49066 / DSM 5427 / NCIMB 11756 / RHM5)</name>
    <name type="common">Clostridium lentocellum</name>
    <dbReference type="NCBI Taxonomy" id="642492"/>
    <lineage>
        <taxon>Bacteria</taxon>
        <taxon>Bacillati</taxon>
        <taxon>Bacillota</taxon>
        <taxon>Clostridia</taxon>
        <taxon>Lachnospirales</taxon>
        <taxon>Cellulosilyticaceae</taxon>
        <taxon>Cellulosilyticum</taxon>
    </lineage>
</organism>